<evidence type="ECO:0000259" key="9">
    <source>
        <dbReference type="PROSITE" id="PS50885"/>
    </source>
</evidence>
<feature type="transmembrane region" description="Helical" evidence="7">
    <location>
        <begin position="171"/>
        <end position="194"/>
    </location>
</feature>
<evidence type="ECO:0000313" key="11">
    <source>
        <dbReference type="Proteomes" id="UP000000483"/>
    </source>
</evidence>
<dbReference type="Gene3D" id="6.10.340.10">
    <property type="match status" value="1"/>
</dbReference>
<dbReference type="InterPro" id="IPR003661">
    <property type="entry name" value="HisK_dim/P_dom"/>
</dbReference>
<feature type="transmembrane region" description="Helical" evidence="7">
    <location>
        <begin position="12"/>
        <end position="33"/>
    </location>
</feature>
<dbReference type="SMART" id="SM00387">
    <property type="entry name" value="HATPase_c"/>
    <property type="match status" value="1"/>
</dbReference>
<feature type="domain" description="Histidine kinase" evidence="8">
    <location>
        <begin position="264"/>
        <end position="476"/>
    </location>
</feature>
<dbReference type="CDD" id="cd00082">
    <property type="entry name" value="HisKA"/>
    <property type="match status" value="1"/>
</dbReference>
<dbReference type="PANTHER" id="PTHR43065:SF42">
    <property type="entry name" value="TWO-COMPONENT SENSOR PPRA"/>
    <property type="match status" value="1"/>
</dbReference>
<evidence type="ECO:0000313" key="10">
    <source>
        <dbReference type="EMBL" id="AEB08327.1"/>
    </source>
</evidence>
<name>F2NEY7_DESAR</name>
<keyword evidence="7" id="KW-0472">Membrane</keyword>
<comment type="subcellular location">
    <subcellularLocation>
        <location evidence="2">Membrane</location>
    </subcellularLocation>
</comment>
<evidence type="ECO:0000256" key="2">
    <source>
        <dbReference type="ARBA" id="ARBA00004370"/>
    </source>
</evidence>
<dbReference type="SMART" id="SM00388">
    <property type="entry name" value="HisKA"/>
    <property type="match status" value="1"/>
</dbReference>
<gene>
    <name evidence="10" type="ordered locus">Desac_0440</name>
</gene>
<dbReference type="KEGG" id="dao:Desac_0440"/>
<evidence type="ECO:0000256" key="7">
    <source>
        <dbReference type="SAM" id="Phobius"/>
    </source>
</evidence>
<dbReference type="InterPro" id="IPR003660">
    <property type="entry name" value="HAMP_dom"/>
</dbReference>
<dbReference type="SUPFAM" id="SSF158472">
    <property type="entry name" value="HAMP domain-like"/>
    <property type="match status" value="1"/>
</dbReference>
<dbReference type="PANTHER" id="PTHR43065">
    <property type="entry name" value="SENSOR HISTIDINE KINASE"/>
    <property type="match status" value="1"/>
</dbReference>
<dbReference type="CDD" id="cd06225">
    <property type="entry name" value="HAMP"/>
    <property type="match status" value="1"/>
</dbReference>
<evidence type="ECO:0000256" key="4">
    <source>
        <dbReference type="ARBA" id="ARBA00022553"/>
    </source>
</evidence>
<dbReference type="RefSeq" id="WP_013705440.1">
    <property type="nucleotide sequence ID" value="NC_015388.1"/>
</dbReference>
<dbReference type="Gene3D" id="1.10.287.130">
    <property type="match status" value="1"/>
</dbReference>
<evidence type="ECO:0000256" key="3">
    <source>
        <dbReference type="ARBA" id="ARBA00012438"/>
    </source>
</evidence>
<dbReference type="EMBL" id="CP002629">
    <property type="protein sequence ID" value="AEB08327.1"/>
    <property type="molecule type" value="Genomic_DNA"/>
</dbReference>
<organism evidence="10 11">
    <name type="scientific">Desulfobacca acetoxidans (strain ATCC 700848 / DSM 11109 / ASRB2)</name>
    <dbReference type="NCBI Taxonomy" id="880072"/>
    <lineage>
        <taxon>Bacteria</taxon>
        <taxon>Pseudomonadati</taxon>
        <taxon>Thermodesulfobacteriota</taxon>
        <taxon>Desulfobaccia</taxon>
        <taxon>Desulfobaccales</taxon>
        <taxon>Desulfobaccaceae</taxon>
        <taxon>Desulfobacca</taxon>
    </lineage>
</organism>
<dbReference type="InterPro" id="IPR003594">
    <property type="entry name" value="HATPase_dom"/>
</dbReference>
<keyword evidence="7" id="KW-1133">Transmembrane helix</keyword>
<keyword evidence="11" id="KW-1185">Reference proteome</keyword>
<comment type="catalytic activity">
    <reaction evidence="1">
        <text>ATP + protein L-histidine = ADP + protein N-phospho-L-histidine.</text>
        <dbReference type="EC" id="2.7.13.3"/>
    </reaction>
</comment>
<reference evidence="11" key="2">
    <citation type="submission" date="2011-03" db="EMBL/GenBank/DDBJ databases">
        <title>The complete genome of Desulfobacca acetoxidans DSM 11109.</title>
        <authorList>
            <consortium name="US DOE Joint Genome Institute (JGI-PGF)"/>
            <person name="Lucas S."/>
            <person name="Copeland A."/>
            <person name="Lapidus A."/>
            <person name="Bruce D."/>
            <person name="Goodwin L."/>
            <person name="Pitluck S."/>
            <person name="Peters L."/>
            <person name="Kyrpides N."/>
            <person name="Mavromatis K."/>
            <person name="Ivanova N."/>
            <person name="Ovchinnikova G."/>
            <person name="Teshima H."/>
            <person name="Detter J.C."/>
            <person name="Han C."/>
            <person name="Land M."/>
            <person name="Hauser L."/>
            <person name="Markowitz V."/>
            <person name="Cheng J.-F."/>
            <person name="Hugenholtz P."/>
            <person name="Woyke T."/>
            <person name="Wu D."/>
            <person name="Spring S."/>
            <person name="Schueler E."/>
            <person name="Brambilla E."/>
            <person name="Klenk H.-P."/>
            <person name="Eisen J.A."/>
        </authorList>
    </citation>
    <scope>NUCLEOTIDE SEQUENCE [LARGE SCALE GENOMIC DNA]</scope>
    <source>
        <strain evidence="11">ATCC 700848 / DSM 11109 / ASRB2</strain>
    </source>
</reference>
<sequence>MDKAAFKIRHRVITLFLFCVMSVVVFAGFSFQIHRDIGRRLRLLELAGDLFSNILEARRFEKNFFLYKQPVSLQEAMSFVQRVDDLYNSHVEEILRLKQGSKDPEFGHTLSAYKTVLTRIQSQILLRGGDGSSDFSKLEDSLRNLGQKLVEVTERWQKEERVQIDLLFQRAIYLFLVSIGIFVVLGILVAFYLARLLVRPMNQMQGAMERIAHGDYSPIPISSRSEEFRSLFRAFNRMIQELEEHQEQLLQSRKIAAIGTLTSGIAHELNNPINNIVLTAETLKEDFRHVGEEEAVSLLHDILVQADRASEIVKGLLDFSRSERPEFELLTIPAVVDETLKLVRNQLMLSGIQVDKEVPAEMPLISGDRKSLQQVFLNIFINAIQAMPDGGYLRIKVYPEEDHWLKIDVGDTGAGIDPEHLPRIFDPFYTTKEVGRGTGLGLSVTYGIIEKHGGHIEAHSKKGEGTVFTITLPIAKGDHCS</sequence>
<evidence type="ECO:0000259" key="8">
    <source>
        <dbReference type="PROSITE" id="PS50109"/>
    </source>
</evidence>
<dbReference type="InterPro" id="IPR005467">
    <property type="entry name" value="His_kinase_dom"/>
</dbReference>
<dbReference type="SUPFAM" id="SSF55874">
    <property type="entry name" value="ATPase domain of HSP90 chaperone/DNA topoisomerase II/histidine kinase"/>
    <property type="match status" value="1"/>
</dbReference>
<dbReference type="InterPro" id="IPR036890">
    <property type="entry name" value="HATPase_C_sf"/>
</dbReference>
<protein>
    <recommendedName>
        <fullName evidence="3">histidine kinase</fullName>
        <ecNumber evidence="3">2.7.13.3</ecNumber>
    </recommendedName>
</protein>
<dbReference type="GO" id="GO:0016020">
    <property type="term" value="C:membrane"/>
    <property type="evidence" value="ECO:0007669"/>
    <property type="project" value="UniProtKB-SubCell"/>
</dbReference>
<dbReference type="AlphaFoldDB" id="F2NEY7"/>
<dbReference type="STRING" id="880072.Desac_0440"/>
<dbReference type="PROSITE" id="PS50885">
    <property type="entry name" value="HAMP"/>
    <property type="match status" value="1"/>
</dbReference>
<evidence type="ECO:0000256" key="5">
    <source>
        <dbReference type="ARBA" id="ARBA00022679"/>
    </source>
</evidence>
<dbReference type="Pfam" id="PF00672">
    <property type="entry name" value="HAMP"/>
    <property type="match status" value="1"/>
</dbReference>
<dbReference type="Gene3D" id="3.30.565.10">
    <property type="entry name" value="Histidine kinase-like ATPase, C-terminal domain"/>
    <property type="match status" value="1"/>
</dbReference>
<dbReference type="PROSITE" id="PS50109">
    <property type="entry name" value="HIS_KIN"/>
    <property type="match status" value="1"/>
</dbReference>
<feature type="domain" description="HAMP" evidence="9">
    <location>
        <begin position="195"/>
        <end position="247"/>
    </location>
</feature>
<dbReference type="Proteomes" id="UP000000483">
    <property type="component" value="Chromosome"/>
</dbReference>
<dbReference type="Pfam" id="PF00512">
    <property type="entry name" value="HisKA"/>
    <property type="match status" value="1"/>
</dbReference>
<dbReference type="GO" id="GO:0000155">
    <property type="term" value="F:phosphorelay sensor kinase activity"/>
    <property type="evidence" value="ECO:0007669"/>
    <property type="project" value="InterPro"/>
</dbReference>
<dbReference type="OrthoDB" id="224978at2"/>
<dbReference type="PRINTS" id="PR00344">
    <property type="entry name" value="BCTRLSENSOR"/>
</dbReference>
<accession>F2NEY7</accession>
<evidence type="ECO:0000256" key="6">
    <source>
        <dbReference type="ARBA" id="ARBA00022777"/>
    </source>
</evidence>
<proteinExistence type="predicted"/>
<dbReference type="HOGENOM" id="CLU_000445_89_29_7"/>
<keyword evidence="6 10" id="KW-0418">Kinase</keyword>
<evidence type="ECO:0000256" key="1">
    <source>
        <dbReference type="ARBA" id="ARBA00000085"/>
    </source>
</evidence>
<dbReference type="eggNOG" id="COG4191">
    <property type="taxonomic scope" value="Bacteria"/>
</dbReference>
<dbReference type="InterPro" id="IPR004358">
    <property type="entry name" value="Sig_transdc_His_kin-like_C"/>
</dbReference>
<reference evidence="10 11" key="1">
    <citation type="journal article" date="2011" name="Stand. Genomic Sci.">
        <title>Complete genome sequence of the acetate-degrading sulfate reducer Desulfobacca acetoxidans type strain (ASRB2).</title>
        <authorList>
            <person name="Goker M."/>
            <person name="Teshima H."/>
            <person name="Lapidus A."/>
            <person name="Nolan M."/>
            <person name="Lucas S."/>
            <person name="Hammon N."/>
            <person name="Deshpande S."/>
            <person name="Cheng J.F."/>
            <person name="Tapia R."/>
            <person name="Han C."/>
            <person name="Goodwin L."/>
            <person name="Pitluck S."/>
            <person name="Huntemann M."/>
            <person name="Liolios K."/>
            <person name="Ivanova N."/>
            <person name="Pagani I."/>
            <person name="Mavromatis K."/>
            <person name="Ovchinikova G."/>
            <person name="Pati A."/>
            <person name="Chen A."/>
            <person name="Palaniappan K."/>
            <person name="Land M."/>
            <person name="Hauser L."/>
            <person name="Brambilla E.M."/>
            <person name="Rohde M."/>
            <person name="Spring S."/>
            <person name="Detter J.C."/>
            <person name="Woyke T."/>
            <person name="Bristow J."/>
            <person name="Eisen J.A."/>
            <person name="Markowitz V."/>
            <person name="Hugenholtz P."/>
            <person name="Kyrpides N.C."/>
            <person name="Klenk H.P."/>
        </authorList>
    </citation>
    <scope>NUCLEOTIDE SEQUENCE [LARGE SCALE GENOMIC DNA]</scope>
    <source>
        <strain evidence="11">ATCC 700848 / DSM 11109 / ASRB2</strain>
    </source>
</reference>
<keyword evidence="7" id="KW-0812">Transmembrane</keyword>
<dbReference type="Pfam" id="PF02518">
    <property type="entry name" value="HATPase_c"/>
    <property type="match status" value="1"/>
</dbReference>
<dbReference type="SMART" id="SM00304">
    <property type="entry name" value="HAMP"/>
    <property type="match status" value="1"/>
</dbReference>
<dbReference type="SUPFAM" id="SSF47384">
    <property type="entry name" value="Homodimeric domain of signal transducing histidine kinase"/>
    <property type="match status" value="1"/>
</dbReference>
<dbReference type="EC" id="2.7.13.3" evidence="3"/>
<keyword evidence="4" id="KW-0597">Phosphoprotein</keyword>
<dbReference type="InterPro" id="IPR036097">
    <property type="entry name" value="HisK_dim/P_sf"/>
</dbReference>
<keyword evidence="5" id="KW-0808">Transferase</keyword>